<feature type="non-terminal residue" evidence="2">
    <location>
        <position position="102"/>
    </location>
</feature>
<organism evidence="2 3">
    <name type="scientific">Mycena rosella</name>
    <name type="common">Pink bonnet</name>
    <name type="synonym">Agaricus rosellus</name>
    <dbReference type="NCBI Taxonomy" id="1033263"/>
    <lineage>
        <taxon>Eukaryota</taxon>
        <taxon>Fungi</taxon>
        <taxon>Dikarya</taxon>
        <taxon>Basidiomycota</taxon>
        <taxon>Agaricomycotina</taxon>
        <taxon>Agaricomycetes</taxon>
        <taxon>Agaricomycetidae</taxon>
        <taxon>Agaricales</taxon>
        <taxon>Marasmiineae</taxon>
        <taxon>Mycenaceae</taxon>
        <taxon>Mycena</taxon>
    </lineage>
</organism>
<evidence type="ECO:0000256" key="1">
    <source>
        <dbReference type="SAM" id="SignalP"/>
    </source>
</evidence>
<feature type="non-terminal residue" evidence="2">
    <location>
        <position position="1"/>
    </location>
</feature>
<protein>
    <recommendedName>
        <fullName evidence="4">RNase H type-1 domain-containing protein</fullName>
    </recommendedName>
</protein>
<gene>
    <name evidence="2" type="ORF">B0H17DRAFT_846532</name>
</gene>
<dbReference type="InterPro" id="IPR012337">
    <property type="entry name" value="RNaseH-like_sf"/>
</dbReference>
<reference evidence="2" key="1">
    <citation type="submission" date="2023-03" db="EMBL/GenBank/DDBJ databases">
        <title>Massive genome expansion in bonnet fungi (Mycena s.s.) driven by repeated elements and novel gene families across ecological guilds.</title>
        <authorList>
            <consortium name="Lawrence Berkeley National Laboratory"/>
            <person name="Harder C.B."/>
            <person name="Miyauchi S."/>
            <person name="Viragh M."/>
            <person name="Kuo A."/>
            <person name="Thoen E."/>
            <person name="Andreopoulos B."/>
            <person name="Lu D."/>
            <person name="Skrede I."/>
            <person name="Drula E."/>
            <person name="Henrissat B."/>
            <person name="Morin E."/>
            <person name="Kohler A."/>
            <person name="Barry K."/>
            <person name="LaButti K."/>
            <person name="Morin E."/>
            <person name="Salamov A."/>
            <person name="Lipzen A."/>
            <person name="Mereny Z."/>
            <person name="Hegedus B."/>
            <person name="Baldrian P."/>
            <person name="Stursova M."/>
            <person name="Weitz H."/>
            <person name="Taylor A."/>
            <person name="Grigoriev I.V."/>
            <person name="Nagy L.G."/>
            <person name="Martin F."/>
            <person name="Kauserud H."/>
        </authorList>
    </citation>
    <scope>NUCLEOTIDE SEQUENCE</scope>
    <source>
        <strain evidence="2">CBHHK067</strain>
    </source>
</reference>
<sequence>IFFLELVAILSAVHHAASLTKPPRRLLVWSDSYDSVSVLQSLSCKESIHNGPLLAIAQIMLTSGINLRVRHIAGKKNVRADLLSRFLLDDFRRQFPAVRIRP</sequence>
<evidence type="ECO:0000313" key="2">
    <source>
        <dbReference type="EMBL" id="KAJ7706809.1"/>
    </source>
</evidence>
<dbReference type="SUPFAM" id="SSF53098">
    <property type="entry name" value="Ribonuclease H-like"/>
    <property type="match status" value="1"/>
</dbReference>
<dbReference type="EMBL" id="JARKIE010000006">
    <property type="protein sequence ID" value="KAJ7706809.1"/>
    <property type="molecule type" value="Genomic_DNA"/>
</dbReference>
<accession>A0AAD7GWG9</accession>
<dbReference type="Proteomes" id="UP001221757">
    <property type="component" value="Unassembled WGS sequence"/>
</dbReference>
<feature type="signal peptide" evidence="1">
    <location>
        <begin position="1"/>
        <end position="18"/>
    </location>
</feature>
<dbReference type="AlphaFoldDB" id="A0AAD7GWG9"/>
<keyword evidence="3" id="KW-1185">Reference proteome</keyword>
<comment type="caution">
    <text evidence="2">The sequence shown here is derived from an EMBL/GenBank/DDBJ whole genome shotgun (WGS) entry which is preliminary data.</text>
</comment>
<proteinExistence type="predicted"/>
<evidence type="ECO:0000313" key="3">
    <source>
        <dbReference type="Proteomes" id="UP001221757"/>
    </source>
</evidence>
<keyword evidence="1" id="KW-0732">Signal</keyword>
<evidence type="ECO:0008006" key="4">
    <source>
        <dbReference type="Google" id="ProtNLM"/>
    </source>
</evidence>
<feature type="chain" id="PRO_5041908732" description="RNase H type-1 domain-containing protein" evidence="1">
    <location>
        <begin position="19"/>
        <end position="102"/>
    </location>
</feature>
<name>A0AAD7GWG9_MYCRO</name>